<evidence type="ECO:0000313" key="12">
    <source>
        <dbReference type="Proteomes" id="UP000290475"/>
    </source>
</evidence>
<evidence type="ECO:0000256" key="1">
    <source>
        <dbReference type="ARBA" id="ARBA00001286"/>
    </source>
</evidence>
<keyword evidence="6" id="KW-0227">DNA damage</keyword>
<evidence type="ECO:0000256" key="4">
    <source>
        <dbReference type="ARBA" id="ARBA00022603"/>
    </source>
</evidence>
<dbReference type="PANTHER" id="PTHR10815:SF12">
    <property type="entry name" value="METHYLATED-DNA--PROTEIN-CYSTEINE METHYLTRANSFERASE, INDUCIBLE"/>
    <property type="match status" value="1"/>
</dbReference>
<keyword evidence="4 10" id="KW-0489">Methyltransferase</keyword>
<keyword evidence="5 10" id="KW-0808">Transferase</keyword>
<feature type="domain" description="Methylated-DNA-[protein]-cysteine S-methyltransferase DNA binding" evidence="9">
    <location>
        <begin position="80"/>
        <end position="157"/>
    </location>
</feature>
<accession>A0A4Q1U2X6</accession>
<evidence type="ECO:0000256" key="7">
    <source>
        <dbReference type="ARBA" id="ARBA00023204"/>
    </source>
</evidence>
<dbReference type="EMBL" id="CP107523">
    <property type="protein sequence ID" value="UYN56650.1"/>
    <property type="molecule type" value="Genomic_DNA"/>
</dbReference>
<keyword evidence="7" id="KW-0234">DNA repair</keyword>
<dbReference type="GO" id="GO:0006281">
    <property type="term" value="P:DNA repair"/>
    <property type="evidence" value="ECO:0007669"/>
    <property type="project" value="UniProtKB-KW"/>
</dbReference>
<dbReference type="InterPro" id="IPR001497">
    <property type="entry name" value="MethylDNA_cys_MeTrfase_AS"/>
</dbReference>
<dbReference type="GO" id="GO:0032259">
    <property type="term" value="P:methylation"/>
    <property type="evidence" value="ECO:0007669"/>
    <property type="project" value="UniProtKB-KW"/>
</dbReference>
<dbReference type="Pfam" id="PF01035">
    <property type="entry name" value="DNA_binding_1"/>
    <property type="match status" value="1"/>
</dbReference>
<evidence type="ECO:0000313" key="13">
    <source>
        <dbReference type="Proteomes" id="UP001164790"/>
    </source>
</evidence>
<organism evidence="10 12">
    <name type="scientific">Lacticaseibacillus chiayiensis</name>
    <dbReference type="NCBI Taxonomy" id="2100821"/>
    <lineage>
        <taxon>Bacteria</taxon>
        <taxon>Bacillati</taxon>
        <taxon>Bacillota</taxon>
        <taxon>Bacilli</taxon>
        <taxon>Lactobacillales</taxon>
        <taxon>Lactobacillaceae</taxon>
        <taxon>Lacticaseibacillus</taxon>
    </lineage>
</organism>
<gene>
    <name evidence="10" type="ORF">BVJ53_06785</name>
    <name evidence="11" type="ORF">OFW50_00655</name>
</gene>
<comment type="catalytic activity">
    <reaction evidence="8">
        <text>a 6-O-methyl-2'-deoxyguanosine in DNA + L-cysteinyl-[protein] = S-methyl-L-cysteinyl-[protein] + a 2'-deoxyguanosine in DNA</text>
        <dbReference type="Rhea" id="RHEA:24000"/>
        <dbReference type="Rhea" id="RHEA-COMP:10131"/>
        <dbReference type="Rhea" id="RHEA-COMP:10132"/>
        <dbReference type="Rhea" id="RHEA-COMP:11367"/>
        <dbReference type="Rhea" id="RHEA-COMP:11368"/>
        <dbReference type="ChEBI" id="CHEBI:29950"/>
        <dbReference type="ChEBI" id="CHEBI:82612"/>
        <dbReference type="ChEBI" id="CHEBI:85445"/>
        <dbReference type="ChEBI" id="CHEBI:85448"/>
        <dbReference type="EC" id="2.1.1.63"/>
    </reaction>
</comment>
<dbReference type="InterPro" id="IPR036217">
    <property type="entry name" value="MethylDNA_cys_MeTrfase_DNAb"/>
</dbReference>
<dbReference type="EC" id="2.1.1.63" evidence="3"/>
<evidence type="ECO:0000256" key="5">
    <source>
        <dbReference type="ARBA" id="ARBA00022679"/>
    </source>
</evidence>
<evidence type="ECO:0000256" key="2">
    <source>
        <dbReference type="ARBA" id="ARBA00008711"/>
    </source>
</evidence>
<comment type="catalytic activity">
    <reaction evidence="1">
        <text>a 4-O-methyl-thymidine in DNA + L-cysteinyl-[protein] = a thymidine in DNA + S-methyl-L-cysteinyl-[protein]</text>
        <dbReference type="Rhea" id="RHEA:53428"/>
        <dbReference type="Rhea" id="RHEA-COMP:10131"/>
        <dbReference type="Rhea" id="RHEA-COMP:10132"/>
        <dbReference type="Rhea" id="RHEA-COMP:13555"/>
        <dbReference type="Rhea" id="RHEA-COMP:13556"/>
        <dbReference type="ChEBI" id="CHEBI:29950"/>
        <dbReference type="ChEBI" id="CHEBI:82612"/>
        <dbReference type="ChEBI" id="CHEBI:137386"/>
        <dbReference type="ChEBI" id="CHEBI:137387"/>
        <dbReference type="EC" id="2.1.1.63"/>
    </reaction>
</comment>
<keyword evidence="13" id="KW-1185">Reference proteome</keyword>
<sequence length="163" mass="17962">MQCSWLTMPHHRYLLVADQGKLVFVGSPDANLQEARQYVNGPFEFNDEAIKPFQAALTAYLTGKTRTVTVPVTFHGTILQEAVWQCLLTIPYGETRTYAQVAAAVGHDRAFQAVGHAVGQNPLMMVIPCHRILRKNGGLGGFRGGLALKRKLLALEQGARPMF</sequence>
<protein>
    <recommendedName>
        <fullName evidence="3">methylated-DNA--[protein]-cysteine S-methyltransferase</fullName>
        <ecNumber evidence="3">2.1.1.63</ecNumber>
    </recommendedName>
</protein>
<comment type="similarity">
    <text evidence="2">Belongs to the MGMT family.</text>
</comment>
<dbReference type="CDD" id="cd06445">
    <property type="entry name" value="ATase"/>
    <property type="match status" value="1"/>
</dbReference>
<dbReference type="FunFam" id="1.10.10.10:FF:000214">
    <property type="entry name" value="Methylated-DNA--protein-cysteine methyltransferase"/>
    <property type="match status" value="1"/>
</dbReference>
<dbReference type="RefSeq" id="WP_129301761.1">
    <property type="nucleotide sequence ID" value="NZ_CP074378.1"/>
</dbReference>
<evidence type="ECO:0000256" key="8">
    <source>
        <dbReference type="ARBA" id="ARBA00049348"/>
    </source>
</evidence>
<name>A0A4Q1U2X6_9LACO</name>
<reference evidence="11" key="2">
    <citation type="submission" date="2022-10" db="EMBL/GenBank/DDBJ databases">
        <title>Comparative genomic analysis and in-vitro probiotic properties of the potential probiotic L. chiayiensis AACE 3.</title>
        <authorList>
            <person name="Kang X."/>
        </authorList>
    </citation>
    <scope>NUCLEOTIDE SEQUENCE</scope>
    <source>
        <strain evidence="11">AACE 3</strain>
    </source>
</reference>
<dbReference type="SUPFAM" id="SSF46767">
    <property type="entry name" value="Methylated DNA-protein cysteine methyltransferase, C-terminal domain"/>
    <property type="match status" value="1"/>
</dbReference>
<dbReference type="InterPro" id="IPR036388">
    <property type="entry name" value="WH-like_DNA-bd_sf"/>
</dbReference>
<dbReference type="OrthoDB" id="9802228at2"/>
<dbReference type="EMBL" id="MSSM01000015">
    <property type="protein sequence ID" value="RXT24948.1"/>
    <property type="molecule type" value="Genomic_DNA"/>
</dbReference>
<dbReference type="PROSITE" id="PS00374">
    <property type="entry name" value="MGMT"/>
    <property type="match status" value="1"/>
</dbReference>
<dbReference type="PANTHER" id="PTHR10815">
    <property type="entry name" value="METHYLATED-DNA--PROTEIN-CYSTEINE METHYLTRANSFERASE"/>
    <property type="match status" value="1"/>
</dbReference>
<dbReference type="AlphaFoldDB" id="A0A4Q1U2X6"/>
<reference evidence="10 12" key="1">
    <citation type="submission" date="2017-01" db="EMBL/GenBank/DDBJ databases">
        <title>Lactobacillus chiayiensis sp. nov., a lactic acid bacterium isolated from compost.</title>
        <authorList>
            <person name="Huang C.-H."/>
        </authorList>
    </citation>
    <scope>NUCLEOTIDE SEQUENCE [LARGE SCALE GENOMIC DNA]</scope>
    <source>
        <strain evidence="10">Chh01</strain>
        <strain evidence="12">chh01</strain>
    </source>
</reference>
<dbReference type="Proteomes" id="UP001164790">
    <property type="component" value="Chromosome"/>
</dbReference>
<evidence type="ECO:0000259" key="9">
    <source>
        <dbReference type="Pfam" id="PF01035"/>
    </source>
</evidence>
<proteinExistence type="inferred from homology"/>
<evidence type="ECO:0000256" key="3">
    <source>
        <dbReference type="ARBA" id="ARBA00011918"/>
    </source>
</evidence>
<dbReference type="Proteomes" id="UP000290475">
    <property type="component" value="Unassembled WGS sequence"/>
</dbReference>
<evidence type="ECO:0000313" key="11">
    <source>
        <dbReference type="EMBL" id="UYN56650.1"/>
    </source>
</evidence>
<dbReference type="GO" id="GO:0003908">
    <property type="term" value="F:methylated-DNA-[protein]-cysteine S-methyltransferase activity"/>
    <property type="evidence" value="ECO:0007669"/>
    <property type="project" value="UniProtKB-EC"/>
</dbReference>
<evidence type="ECO:0000313" key="10">
    <source>
        <dbReference type="EMBL" id="RXT24948.1"/>
    </source>
</evidence>
<dbReference type="InterPro" id="IPR014048">
    <property type="entry name" value="MethylDNA_cys_MeTrfase_DNA-bd"/>
</dbReference>
<dbReference type="NCBIfam" id="TIGR00589">
    <property type="entry name" value="ogt"/>
    <property type="match status" value="1"/>
</dbReference>
<evidence type="ECO:0000256" key="6">
    <source>
        <dbReference type="ARBA" id="ARBA00022763"/>
    </source>
</evidence>
<dbReference type="Gene3D" id="1.10.10.10">
    <property type="entry name" value="Winged helix-like DNA-binding domain superfamily/Winged helix DNA-binding domain"/>
    <property type="match status" value="1"/>
</dbReference>